<dbReference type="GO" id="GO:0031419">
    <property type="term" value="F:cobalamin binding"/>
    <property type="evidence" value="ECO:0007669"/>
    <property type="project" value="InterPro"/>
</dbReference>
<dbReference type="Gene3D" id="3.40.50.280">
    <property type="entry name" value="Cobalamin-binding domain"/>
    <property type="match status" value="1"/>
</dbReference>
<dbReference type="PANTHER" id="PTHR43409">
    <property type="entry name" value="ANAEROBIC MAGNESIUM-PROTOPORPHYRIN IX MONOMETHYL ESTER CYCLASE-RELATED"/>
    <property type="match status" value="1"/>
</dbReference>
<dbReference type="Pfam" id="PF04055">
    <property type="entry name" value="Radical_SAM"/>
    <property type="match status" value="1"/>
</dbReference>
<organism evidence="10 11">
    <name type="scientific">Candidatus Campbellbacteria bacterium RIFCSPLOWO2_01_FULL_34_15</name>
    <dbReference type="NCBI Taxonomy" id="1797579"/>
    <lineage>
        <taxon>Bacteria</taxon>
        <taxon>Candidatus Campbelliibacteriota</taxon>
    </lineage>
</organism>
<dbReference type="InterPro" id="IPR051198">
    <property type="entry name" value="BchE-like"/>
</dbReference>
<evidence type="ECO:0000256" key="6">
    <source>
        <dbReference type="ARBA" id="ARBA00023004"/>
    </source>
</evidence>
<keyword evidence="3" id="KW-0808">Transferase</keyword>
<dbReference type="InterPro" id="IPR034466">
    <property type="entry name" value="Methyltransferase_Class_B"/>
</dbReference>
<dbReference type="Proteomes" id="UP000176865">
    <property type="component" value="Unassembled WGS sequence"/>
</dbReference>
<evidence type="ECO:0000256" key="4">
    <source>
        <dbReference type="ARBA" id="ARBA00022691"/>
    </source>
</evidence>
<comment type="cofactor">
    <cofactor evidence="1">
        <name>[4Fe-4S] cluster</name>
        <dbReference type="ChEBI" id="CHEBI:49883"/>
    </cofactor>
</comment>
<evidence type="ECO:0000256" key="3">
    <source>
        <dbReference type="ARBA" id="ARBA00022679"/>
    </source>
</evidence>
<keyword evidence="4" id="KW-0949">S-adenosyl-L-methionine</keyword>
<dbReference type="GO" id="GO:0051539">
    <property type="term" value="F:4 iron, 4 sulfur cluster binding"/>
    <property type="evidence" value="ECO:0007669"/>
    <property type="project" value="UniProtKB-KW"/>
</dbReference>
<dbReference type="GO" id="GO:0005829">
    <property type="term" value="C:cytosol"/>
    <property type="evidence" value="ECO:0007669"/>
    <property type="project" value="TreeGrafter"/>
</dbReference>
<evidence type="ECO:0000256" key="1">
    <source>
        <dbReference type="ARBA" id="ARBA00001966"/>
    </source>
</evidence>
<dbReference type="PROSITE" id="PS51332">
    <property type="entry name" value="B12_BINDING"/>
    <property type="match status" value="1"/>
</dbReference>
<dbReference type="GO" id="GO:0003824">
    <property type="term" value="F:catalytic activity"/>
    <property type="evidence" value="ECO:0007669"/>
    <property type="project" value="InterPro"/>
</dbReference>
<dbReference type="InterPro" id="IPR058240">
    <property type="entry name" value="rSAM_sf"/>
</dbReference>
<dbReference type="SFLD" id="SFLDG01123">
    <property type="entry name" value="methyltransferase_(Class_B)"/>
    <property type="match status" value="1"/>
</dbReference>
<keyword evidence="5" id="KW-0479">Metal-binding</keyword>
<dbReference type="Gene3D" id="3.80.30.20">
    <property type="entry name" value="tm_1862 like domain"/>
    <property type="match status" value="1"/>
</dbReference>
<dbReference type="SMART" id="SM00729">
    <property type="entry name" value="Elp3"/>
    <property type="match status" value="1"/>
</dbReference>
<keyword evidence="2" id="KW-0489">Methyltransferase</keyword>
<dbReference type="InterPro" id="IPR023404">
    <property type="entry name" value="rSAM_horseshoe"/>
</dbReference>
<comment type="caution">
    <text evidence="10">The sequence shown here is derived from an EMBL/GenBank/DDBJ whole genome shotgun (WGS) entry which is preliminary data.</text>
</comment>
<dbReference type="STRING" id="1797579.A2996_02135"/>
<evidence type="ECO:0000313" key="11">
    <source>
        <dbReference type="Proteomes" id="UP000176865"/>
    </source>
</evidence>
<dbReference type="PROSITE" id="PS51918">
    <property type="entry name" value="RADICAL_SAM"/>
    <property type="match status" value="1"/>
</dbReference>
<accession>A0A1F5ELE5</accession>
<name>A0A1F5ELE5_9BACT</name>
<sequence>MQEMLKGIKVMFINMPLRELAKPNVPPQGPGLLAANLRRHGAEVRIIDLNAYRIKDKLAKEKNLTNGRHLFFGEAGDLITAYLNEYGEQDIIALSGMITTLHWQKFTAQYFRRLLPNTFIVSGGGLATQFGKGIFSWIPELDAVVRGEGDNAIIVLAEDVKKQKESKSLHPEFRGDKIYDGKKNKVVYTGTKPENLDELPFPAWDLLETDVFGNPIMEWYIQTPVWGQAANNSSATPFTMDRSLTTVSSRGCPYACKFCYKGTQGQRVYRSRSAENIVKEAEWLKKIYNIDFLGFPDDNFGVDKKKMLQLPELFKDLNLRWGTHTRLDEADERIYSMAEAGCIYIGFGAESASPSVLTNMGKGGFILKRGTKKIGGYEFPTTMLEGIANCRKSGIHSNCTWIMGYPGETLEDLKTSVAFMMWQRELYTQGLQKGTPEYEIALRSVNTNMFTATAYPGTAMSKDPLIKKAMSENFGITFDHESNPICDDALENYVLELDDATKVLYNKNGEPLYYGAMSMEKFLEARDLVDTGKTEEILNMV</sequence>
<evidence type="ECO:0000259" key="8">
    <source>
        <dbReference type="PROSITE" id="PS51332"/>
    </source>
</evidence>
<gene>
    <name evidence="10" type="ORF">A2996_02135</name>
</gene>
<dbReference type="InterPro" id="IPR007197">
    <property type="entry name" value="rSAM"/>
</dbReference>
<dbReference type="EMBL" id="MFAB01000032">
    <property type="protein sequence ID" value="OGD68218.1"/>
    <property type="molecule type" value="Genomic_DNA"/>
</dbReference>
<dbReference type="SFLD" id="SFLDG01082">
    <property type="entry name" value="B12-binding_domain_containing"/>
    <property type="match status" value="1"/>
</dbReference>
<dbReference type="InterPro" id="IPR006158">
    <property type="entry name" value="Cobalamin-bd"/>
</dbReference>
<keyword evidence="6" id="KW-0408">Iron</keyword>
<evidence type="ECO:0000256" key="7">
    <source>
        <dbReference type="ARBA" id="ARBA00023014"/>
    </source>
</evidence>
<dbReference type="PANTHER" id="PTHR43409:SF7">
    <property type="entry name" value="BLL1977 PROTEIN"/>
    <property type="match status" value="1"/>
</dbReference>
<evidence type="ECO:0000256" key="5">
    <source>
        <dbReference type="ARBA" id="ARBA00022723"/>
    </source>
</evidence>
<dbReference type="SUPFAM" id="SSF102114">
    <property type="entry name" value="Radical SAM enzymes"/>
    <property type="match status" value="1"/>
</dbReference>
<feature type="domain" description="B12-binding" evidence="8">
    <location>
        <begin position="7"/>
        <end position="167"/>
    </location>
</feature>
<feature type="domain" description="Radical SAM core" evidence="9">
    <location>
        <begin position="238"/>
        <end position="463"/>
    </location>
</feature>
<dbReference type="InterPro" id="IPR006638">
    <property type="entry name" value="Elp3/MiaA/NifB-like_rSAM"/>
</dbReference>
<proteinExistence type="predicted"/>
<protein>
    <submittedName>
        <fullName evidence="10">Uncharacterized protein</fullName>
    </submittedName>
</protein>
<dbReference type="AlphaFoldDB" id="A0A1F5ELE5"/>
<evidence type="ECO:0000259" key="9">
    <source>
        <dbReference type="PROSITE" id="PS51918"/>
    </source>
</evidence>
<evidence type="ECO:0000256" key="2">
    <source>
        <dbReference type="ARBA" id="ARBA00022603"/>
    </source>
</evidence>
<dbReference type="SFLD" id="SFLDS00029">
    <property type="entry name" value="Radical_SAM"/>
    <property type="match status" value="1"/>
</dbReference>
<reference evidence="10 11" key="1">
    <citation type="journal article" date="2016" name="Nat. Commun.">
        <title>Thousands of microbial genomes shed light on interconnected biogeochemical processes in an aquifer system.</title>
        <authorList>
            <person name="Anantharaman K."/>
            <person name="Brown C.T."/>
            <person name="Hug L.A."/>
            <person name="Sharon I."/>
            <person name="Castelle C.J."/>
            <person name="Probst A.J."/>
            <person name="Thomas B.C."/>
            <person name="Singh A."/>
            <person name="Wilkins M.J."/>
            <person name="Karaoz U."/>
            <person name="Brodie E.L."/>
            <person name="Williams K.H."/>
            <person name="Hubbard S.S."/>
            <person name="Banfield J.F."/>
        </authorList>
    </citation>
    <scope>NUCLEOTIDE SEQUENCE [LARGE SCALE GENOMIC DNA]</scope>
</reference>
<keyword evidence="7" id="KW-0411">Iron-sulfur</keyword>
<evidence type="ECO:0000313" key="10">
    <source>
        <dbReference type="EMBL" id="OGD68218.1"/>
    </source>
</evidence>
<dbReference type="GO" id="GO:0046872">
    <property type="term" value="F:metal ion binding"/>
    <property type="evidence" value="ECO:0007669"/>
    <property type="project" value="UniProtKB-KW"/>
</dbReference>
<dbReference type="CDD" id="cd01335">
    <property type="entry name" value="Radical_SAM"/>
    <property type="match status" value="1"/>
</dbReference>